<dbReference type="AlphaFoldDB" id="A0A9W7G899"/>
<accession>A0A9W7G899</accession>
<comment type="caution">
    <text evidence="1">The sequence shown here is derived from an EMBL/GenBank/DDBJ whole genome shotgun (WGS) entry which is preliminary data.</text>
</comment>
<organism evidence="1 2">
    <name type="scientific">Triparma columacea</name>
    <dbReference type="NCBI Taxonomy" id="722753"/>
    <lineage>
        <taxon>Eukaryota</taxon>
        <taxon>Sar</taxon>
        <taxon>Stramenopiles</taxon>
        <taxon>Ochrophyta</taxon>
        <taxon>Bolidophyceae</taxon>
        <taxon>Parmales</taxon>
        <taxon>Triparmaceae</taxon>
        <taxon>Triparma</taxon>
    </lineage>
</organism>
<evidence type="ECO:0000313" key="1">
    <source>
        <dbReference type="EMBL" id="GMI35703.1"/>
    </source>
</evidence>
<dbReference type="Proteomes" id="UP001165065">
    <property type="component" value="Unassembled WGS sequence"/>
</dbReference>
<sequence>MDERHELMRERLLSRGQVKGQLNMSSKGGEEQDLLLGDVVHERASEVIKFILSESKDGGNLSRHIIKDYGHDTDDNSNLHPKKILYWQHHRASMFINYLLEVTTIPSHANASSFTLVLKSVQLGNMPAEAEEKLLEIRDQQISNKGVYAILNGELKVTDHEHGMSFITLAGMLDSDVKFSSTKNIAKKVMKGVKLITKNYTGESNATTSSGE</sequence>
<evidence type="ECO:0000313" key="2">
    <source>
        <dbReference type="Proteomes" id="UP001165065"/>
    </source>
</evidence>
<keyword evidence="2" id="KW-1185">Reference proteome</keyword>
<dbReference type="EMBL" id="BRYA01000920">
    <property type="protein sequence ID" value="GMI35703.1"/>
    <property type="molecule type" value="Genomic_DNA"/>
</dbReference>
<gene>
    <name evidence="1" type="ORF">TrCOL_g10796</name>
</gene>
<reference evidence="2" key="1">
    <citation type="journal article" date="2023" name="Commun. Biol.">
        <title>Genome analysis of Parmales, the sister group of diatoms, reveals the evolutionary specialization of diatoms from phago-mixotrophs to photoautotrophs.</title>
        <authorList>
            <person name="Ban H."/>
            <person name="Sato S."/>
            <person name="Yoshikawa S."/>
            <person name="Yamada K."/>
            <person name="Nakamura Y."/>
            <person name="Ichinomiya M."/>
            <person name="Sato N."/>
            <person name="Blanc-Mathieu R."/>
            <person name="Endo H."/>
            <person name="Kuwata A."/>
            <person name="Ogata H."/>
        </authorList>
    </citation>
    <scope>NUCLEOTIDE SEQUENCE [LARGE SCALE GENOMIC DNA]</scope>
</reference>
<name>A0A9W7G899_9STRA</name>
<protein>
    <submittedName>
        <fullName evidence="1">Uncharacterized protein</fullName>
    </submittedName>
</protein>
<proteinExistence type="predicted"/>